<reference evidence="2 3" key="1">
    <citation type="journal article" date="2010" name="J. Bacteriol.">
        <title>Complete genome sequence of the cellulolytic thermophile Caldicellulosiruptor obsidiansis OB47T.</title>
        <authorList>
            <person name="Elkins J.G."/>
            <person name="Lochner A."/>
            <person name="Hamilton-Brehm S.D."/>
            <person name="Davenport K.W."/>
            <person name="Podar M."/>
            <person name="Brown S.D."/>
            <person name="Land M.L."/>
            <person name="Hauser L.J."/>
            <person name="Klingeman D.M."/>
            <person name="Raman B."/>
            <person name="Goodwin L.A."/>
            <person name="Tapia R."/>
            <person name="Meincke L.J."/>
            <person name="Detter J.C."/>
            <person name="Bruce D.C."/>
            <person name="Han C.S."/>
            <person name="Palumbo A.V."/>
            <person name="Cottingham R.W."/>
            <person name="Keller M."/>
            <person name="Graham D.E."/>
        </authorList>
    </citation>
    <scope>NUCLEOTIDE SEQUENCE [LARGE SCALE GENOMIC DNA]</scope>
    <source>
        <strain evidence="3">ATCC BAA-2073 / strain OB47</strain>
    </source>
</reference>
<dbReference type="AlphaFoldDB" id="D9TJY0"/>
<evidence type="ECO:0000313" key="2">
    <source>
        <dbReference type="EMBL" id="ADL42312.1"/>
    </source>
</evidence>
<dbReference type="Proteomes" id="UP000000347">
    <property type="component" value="Chromosome"/>
</dbReference>
<keyword evidence="3" id="KW-1185">Reference proteome</keyword>
<keyword evidence="1" id="KW-0812">Transmembrane</keyword>
<accession>D9TJY0</accession>
<evidence type="ECO:0000256" key="1">
    <source>
        <dbReference type="SAM" id="Phobius"/>
    </source>
</evidence>
<protein>
    <submittedName>
        <fullName evidence="2">Uncharacterized protein</fullName>
    </submittedName>
</protein>
<feature type="transmembrane region" description="Helical" evidence="1">
    <location>
        <begin position="38"/>
        <end position="59"/>
    </location>
</feature>
<sequence>MENYFSAQQLGTFAGIAIATNIIVQFTKSIFKKRCKDYVIRIYTFAVTLILSFIFIPHNNTLKDIVLLIINSILICMTSFGNYEVLKDTYRKTGGQ</sequence>
<dbReference type="HOGENOM" id="CLU_181357_0_0_9"/>
<name>D9TJY0_CALOO</name>
<keyword evidence="1" id="KW-1133">Transmembrane helix</keyword>
<dbReference type="EMBL" id="CP002164">
    <property type="protein sequence ID" value="ADL42312.1"/>
    <property type="molecule type" value="Genomic_DNA"/>
</dbReference>
<dbReference type="RefSeq" id="WP_013290312.1">
    <property type="nucleotide sequence ID" value="NC_014392.1"/>
</dbReference>
<organism evidence="2 3">
    <name type="scientific">Caldicellulosiruptor obsidiansis (strain ATCC BAA-2073 / JCM 16842 / OB47)</name>
    <dbReference type="NCBI Taxonomy" id="608506"/>
    <lineage>
        <taxon>Bacteria</taxon>
        <taxon>Bacillati</taxon>
        <taxon>Bacillota</taxon>
        <taxon>Bacillota incertae sedis</taxon>
        <taxon>Caldicellulosiruptorales</taxon>
        <taxon>Caldicellulosiruptoraceae</taxon>
        <taxon>Caldicellulosiruptor</taxon>
    </lineage>
</organism>
<dbReference type="KEGG" id="cob:COB47_1011"/>
<feature type="transmembrane region" description="Helical" evidence="1">
    <location>
        <begin position="6"/>
        <end position="26"/>
    </location>
</feature>
<evidence type="ECO:0000313" key="3">
    <source>
        <dbReference type="Proteomes" id="UP000000347"/>
    </source>
</evidence>
<gene>
    <name evidence="2" type="ordered locus">COB47_1011</name>
</gene>
<dbReference type="OrthoDB" id="1707699at2"/>
<proteinExistence type="predicted"/>
<dbReference type="STRING" id="608506.COB47_1011"/>
<dbReference type="eggNOG" id="ENOG5032UPP">
    <property type="taxonomic scope" value="Bacteria"/>
</dbReference>
<feature type="transmembrane region" description="Helical" evidence="1">
    <location>
        <begin position="65"/>
        <end position="83"/>
    </location>
</feature>
<keyword evidence="1" id="KW-0472">Membrane</keyword>